<dbReference type="AlphaFoldDB" id="A0A2I0UA07"/>
<dbReference type="PANTHER" id="PTHR33332">
    <property type="entry name" value="REVERSE TRANSCRIPTASE DOMAIN-CONTAINING PROTEIN"/>
    <property type="match status" value="1"/>
</dbReference>
<reference evidence="3" key="1">
    <citation type="submission" date="2017-11" db="EMBL/GenBank/DDBJ databases">
        <authorList>
            <person name="Lima N.C."/>
            <person name="Parody-Merino A.M."/>
            <person name="Battley P.F."/>
            <person name="Fidler A.E."/>
            <person name="Prosdocimi F."/>
        </authorList>
    </citation>
    <scope>NUCLEOTIDE SEQUENCE [LARGE SCALE GENOMIC DNA]</scope>
</reference>
<dbReference type="Pfam" id="PF00078">
    <property type="entry name" value="RVT_1"/>
    <property type="match status" value="1"/>
</dbReference>
<keyword evidence="2" id="KW-0548">Nucleotidyltransferase</keyword>
<protein>
    <submittedName>
        <fullName evidence="2">Rna-directed dna polymerase from mobile element jockey-like</fullName>
    </submittedName>
</protein>
<keyword evidence="3" id="KW-1185">Reference proteome</keyword>
<dbReference type="EMBL" id="KZ505950">
    <property type="protein sequence ID" value="PKU42894.1"/>
    <property type="molecule type" value="Genomic_DNA"/>
</dbReference>
<dbReference type="OrthoDB" id="416454at2759"/>
<gene>
    <name evidence="2" type="ORF">llap_6801</name>
</gene>
<name>A0A2I0UA07_LIMLA</name>
<reference evidence="3" key="2">
    <citation type="submission" date="2017-12" db="EMBL/GenBank/DDBJ databases">
        <title>Genome sequence of the Bar-tailed Godwit (Limosa lapponica baueri).</title>
        <authorList>
            <person name="Lima N.C.B."/>
            <person name="Parody-Merino A.M."/>
            <person name="Battley P.F."/>
            <person name="Fidler A.E."/>
            <person name="Prosdocimi F."/>
        </authorList>
    </citation>
    <scope>NUCLEOTIDE SEQUENCE [LARGE SCALE GENOMIC DNA]</scope>
</reference>
<sequence length="240" mass="27287">MTSDPLHHLDTQQSMGQDGIHPRVLKELAKVLTKPLPIIYPHFCLTCEVPSDWRLANVIPIHKKAWEEDPGDYRPVSLTSVPGKVTEQIILSAIMWHMRDNQEIRSSHHEFMKGKFCLTNLIPFCNKVTPLVDEGKTIDILYLDFSKSFDTVTHSVLLEKLAAYDLDESTLRWVKNWLDGQSQRVVVNGAKSSWSQVVFPRAQYWGQFCLISLLMTWTGGSSAPPVSLQTTPSWVGMLIR</sequence>
<accession>A0A2I0UA07</accession>
<evidence type="ECO:0000313" key="2">
    <source>
        <dbReference type="EMBL" id="PKU42894.1"/>
    </source>
</evidence>
<dbReference type="GO" id="GO:0003964">
    <property type="term" value="F:RNA-directed DNA polymerase activity"/>
    <property type="evidence" value="ECO:0007669"/>
    <property type="project" value="UniProtKB-KW"/>
</dbReference>
<organism evidence="2 3">
    <name type="scientific">Limosa lapponica baueri</name>
    <dbReference type="NCBI Taxonomy" id="1758121"/>
    <lineage>
        <taxon>Eukaryota</taxon>
        <taxon>Metazoa</taxon>
        <taxon>Chordata</taxon>
        <taxon>Craniata</taxon>
        <taxon>Vertebrata</taxon>
        <taxon>Euteleostomi</taxon>
        <taxon>Archelosauria</taxon>
        <taxon>Archosauria</taxon>
        <taxon>Dinosauria</taxon>
        <taxon>Saurischia</taxon>
        <taxon>Theropoda</taxon>
        <taxon>Coelurosauria</taxon>
        <taxon>Aves</taxon>
        <taxon>Neognathae</taxon>
        <taxon>Neoaves</taxon>
        <taxon>Charadriiformes</taxon>
        <taxon>Scolopacidae</taxon>
        <taxon>Limosa</taxon>
    </lineage>
</organism>
<feature type="domain" description="Reverse transcriptase" evidence="1">
    <location>
        <begin position="61"/>
        <end position="189"/>
    </location>
</feature>
<dbReference type="InterPro" id="IPR000477">
    <property type="entry name" value="RT_dom"/>
</dbReference>
<evidence type="ECO:0000313" key="3">
    <source>
        <dbReference type="Proteomes" id="UP000233556"/>
    </source>
</evidence>
<keyword evidence="2" id="KW-0695">RNA-directed DNA polymerase</keyword>
<dbReference type="Proteomes" id="UP000233556">
    <property type="component" value="Unassembled WGS sequence"/>
</dbReference>
<keyword evidence="2" id="KW-0808">Transferase</keyword>
<evidence type="ECO:0000259" key="1">
    <source>
        <dbReference type="Pfam" id="PF00078"/>
    </source>
</evidence>
<proteinExistence type="predicted"/>